<dbReference type="InterPro" id="IPR007048">
    <property type="entry name" value="IraD/Gp25-like"/>
</dbReference>
<evidence type="ECO:0000313" key="2">
    <source>
        <dbReference type="EMBL" id="AIX24426.1"/>
    </source>
</evidence>
<evidence type="ECO:0000313" key="3">
    <source>
        <dbReference type="Proteomes" id="UP000033010"/>
    </source>
</evidence>
<accession>A0A0E3FC28</accession>
<organism evidence="2 3">
    <name type="scientific">Synechococcus phage ACG-2014g</name>
    <dbReference type="NCBI Taxonomy" id="1493512"/>
    <lineage>
        <taxon>Viruses</taxon>
        <taxon>Duplodnaviria</taxon>
        <taxon>Heunggongvirae</taxon>
        <taxon>Uroviricota</taxon>
        <taxon>Caudoviricetes</taxon>
        <taxon>Pantevenvirales</taxon>
        <taxon>Kyanoviridae</taxon>
        <taxon>Macariavirus</taxon>
        <taxon>Macariavirus tuscon14g</taxon>
    </lineage>
</organism>
<dbReference type="KEGG" id="vg:24171712"/>
<dbReference type="OrthoDB" id="13602at10239"/>
<dbReference type="RefSeq" id="YP_009133642.1">
    <property type="nucleotide sequence ID" value="NC_026924.1"/>
</dbReference>
<dbReference type="SUPFAM" id="SSF160719">
    <property type="entry name" value="gpW/gp25-like"/>
    <property type="match status" value="1"/>
</dbReference>
<name>A0A0E3FC28_9CAUD</name>
<proteinExistence type="predicted"/>
<feature type="domain" description="IraD/Gp25-like" evidence="1">
    <location>
        <begin position="39"/>
        <end position="123"/>
    </location>
</feature>
<dbReference type="Proteomes" id="UP000033010">
    <property type="component" value="Segment"/>
</dbReference>
<dbReference type="GeneID" id="24171712"/>
<dbReference type="Pfam" id="PF04965">
    <property type="entry name" value="GPW_gp25"/>
    <property type="match status" value="1"/>
</dbReference>
<dbReference type="EMBL" id="KJ019071">
    <property type="protein sequence ID" value="AIX24426.1"/>
    <property type="molecule type" value="Genomic_DNA"/>
</dbReference>
<gene>
    <name evidence="2" type="ORF">Syn7803US105_82</name>
</gene>
<reference evidence="2 3" key="1">
    <citation type="submission" date="2013-12" db="EMBL/GenBank/DDBJ databases">
        <title>Ecological redundancy of diverse viral populations within a natural community.</title>
        <authorList>
            <person name="Gregory A.C."/>
            <person name="LaButti K."/>
            <person name="Copeland A."/>
            <person name="Woyke T."/>
            <person name="Sullivan M.B."/>
        </authorList>
    </citation>
    <scope>NUCLEOTIDE SEQUENCE [LARGE SCALE GENOMIC DNA]</scope>
    <source>
        <strain evidence="2">Syn7803US105</strain>
    </source>
</reference>
<evidence type="ECO:0000259" key="1">
    <source>
        <dbReference type="Pfam" id="PF04965"/>
    </source>
</evidence>
<sequence length="139" mass="15964">MTLKKITSKEVKYSRSFKDFGISFARNLFTDDVSVLTNENAIKQSIKNLVMTVPGEKPFQPLIGSRVSELLFEPLDAFTIDAIREEIEITIKQFEKRVRLNKVDIIPIYENNKISITIVYKVIGIPINESISFVLQRPE</sequence>
<protein>
    <submittedName>
        <fullName evidence="2">Base plate wedge subunit</fullName>
    </submittedName>
</protein>
<dbReference type="Gene3D" id="3.10.450.40">
    <property type="match status" value="1"/>
</dbReference>
<keyword evidence="3" id="KW-1185">Reference proteome</keyword>